<comment type="caution">
    <text evidence="10">The sequence shown here is derived from an EMBL/GenBank/DDBJ whole genome shotgun (WGS) entry which is preliminary data.</text>
</comment>
<keyword evidence="6 8" id="KW-0443">Lipid metabolism</keyword>
<keyword evidence="1 8" id="KW-0444">Lipid biosynthesis</keyword>
<accession>A0ABW1AR07</accession>
<comment type="catalytic activity">
    <reaction evidence="8">
        <text>apo-[ACP] + CoA = holo-[ACP] + adenosine 3',5'-bisphosphate + H(+)</text>
        <dbReference type="Rhea" id="RHEA:12068"/>
        <dbReference type="Rhea" id="RHEA-COMP:9685"/>
        <dbReference type="Rhea" id="RHEA-COMP:9690"/>
        <dbReference type="ChEBI" id="CHEBI:15378"/>
        <dbReference type="ChEBI" id="CHEBI:29999"/>
        <dbReference type="ChEBI" id="CHEBI:57287"/>
        <dbReference type="ChEBI" id="CHEBI:58343"/>
        <dbReference type="ChEBI" id="CHEBI:64479"/>
        <dbReference type="EC" id="2.7.8.7"/>
    </reaction>
</comment>
<dbReference type="GO" id="GO:0008897">
    <property type="term" value="F:holo-[acyl-carrier-protein] synthase activity"/>
    <property type="evidence" value="ECO:0007669"/>
    <property type="project" value="UniProtKB-EC"/>
</dbReference>
<organism evidence="10 11">
    <name type="scientific">Thauera sinica</name>
    <dbReference type="NCBI Taxonomy" id="2665146"/>
    <lineage>
        <taxon>Bacteria</taxon>
        <taxon>Pseudomonadati</taxon>
        <taxon>Pseudomonadota</taxon>
        <taxon>Betaproteobacteria</taxon>
        <taxon>Rhodocyclales</taxon>
        <taxon>Zoogloeaceae</taxon>
        <taxon>Thauera</taxon>
    </lineage>
</organism>
<name>A0ABW1AR07_9RHOO</name>
<keyword evidence="8" id="KW-0963">Cytoplasm</keyword>
<keyword evidence="7 8" id="KW-0275">Fatty acid biosynthesis</keyword>
<dbReference type="Pfam" id="PF01648">
    <property type="entry name" value="ACPS"/>
    <property type="match status" value="1"/>
</dbReference>
<evidence type="ECO:0000256" key="6">
    <source>
        <dbReference type="ARBA" id="ARBA00023098"/>
    </source>
</evidence>
<evidence type="ECO:0000256" key="8">
    <source>
        <dbReference type="HAMAP-Rule" id="MF_00101"/>
    </source>
</evidence>
<proteinExistence type="inferred from homology"/>
<protein>
    <recommendedName>
        <fullName evidence="8">Holo-[acyl-carrier-protein] synthase</fullName>
        <shortName evidence="8">Holo-ACP synthase</shortName>
        <ecNumber evidence="8">2.7.8.7</ecNumber>
    </recommendedName>
    <alternativeName>
        <fullName evidence="8">4'-phosphopantetheinyl transferase AcpS</fullName>
    </alternativeName>
</protein>
<dbReference type="InterPro" id="IPR008278">
    <property type="entry name" value="4-PPantetheinyl_Trfase_dom"/>
</dbReference>
<evidence type="ECO:0000256" key="3">
    <source>
        <dbReference type="ARBA" id="ARBA00022723"/>
    </source>
</evidence>
<feature type="binding site" evidence="8">
    <location>
        <position position="8"/>
    </location>
    <ligand>
        <name>Mg(2+)</name>
        <dbReference type="ChEBI" id="CHEBI:18420"/>
    </ligand>
</feature>
<comment type="function">
    <text evidence="8">Transfers the 4'-phosphopantetheine moiety from coenzyme A to a Ser of acyl-carrier-protein.</text>
</comment>
<evidence type="ECO:0000256" key="7">
    <source>
        <dbReference type="ARBA" id="ARBA00023160"/>
    </source>
</evidence>
<feature type="domain" description="4'-phosphopantetheinyl transferase" evidence="9">
    <location>
        <begin position="4"/>
        <end position="99"/>
    </location>
</feature>
<keyword evidence="11" id="KW-1185">Reference proteome</keyword>
<dbReference type="EMBL" id="JBHSOG010000030">
    <property type="protein sequence ID" value="MFC5769614.1"/>
    <property type="molecule type" value="Genomic_DNA"/>
</dbReference>
<evidence type="ECO:0000313" key="11">
    <source>
        <dbReference type="Proteomes" id="UP001595974"/>
    </source>
</evidence>
<dbReference type="NCBIfam" id="TIGR00556">
    <property type="entry name" value="pantethn_trn"/>
    <property type="match status" value="1"/>
</dbReference>
<comment type="similarity">
    <text evidence="8">Belongs to the P-Pant transferase superfamily. AcpS family.</text>
</comment>
<evidence type="ECO:0000256" key="2">
    <source>
        <dbReference type="ARBA" id="ARBA00022679"/>
    </source>
</evidence>
<evidence type="ECO:0000256" key="4">
    <source>
        <dbReference type="ARBA" id="ARBA00022832"/>
    </source>
</evidence>
<keyword evidence="4 8" id="KW-0276">Fatty acid metabolism</keyword>
<sequence>MIHGIGTDIVRIERVRRAIERHGEGFALRILAQSEVQAWRASRDPVRLLAKRFAAKEAFGKALGTGVAVPATLHAVAVGHDALGKPEYRYDERLAAHMRDNHLRAHLSLSDEDDNVVAFAVIECMQPMIGA</sequence>
<dbReference type="RefSeq" id="WP_096446905.1">
    <property type="nucleotide sequence ID" value="NZ_JBHSOG010000030.1"/>
</dbReference>
<dbReference type="InterPro" id="IPR002582">
    <property type="entry name" value="ACPS"/>
</dbReference>
<dbReference type="NCBIfam" id="TIGR00516">
    <property type="entry name" value="acpS"/>
    <property type="match status" value="1"/>
</dbReference>
<dbReference type="InterPro" id="IPR037143">
    <property type="entry name" value="4-PPantetheinyl_Trfase_dom_sf"/>
</dbReference>
<keyword evidence="5 8" id="KW-0460">Magnesium</keyword>
<evidence type="ECO:0000256" key="1">
    <source>
        <dbReference type="ARBA" id="ARBA00022516"/>
    </source>
</evidence>
<evidence type="ECO:0000256" key="5">
    <source>
        <dbReference type="ARBA" id="ARBA00022842"/>
    </source>
</evidence>
<comment type="subcellular location">
    <subcellularLocation>
        <location evidence="8">Cytoplasm</location>
    </subcellularLocation>
</comment>
<dbReference type="EC" id="2.7.8.7" evidence="8"/>
<keyword evidence="2 8" id="KW-0808">Transferase</keyword>
<reference evidence="11" key="1">
    <citation type="journal article" date="2019" name="Int. J. Syst. Evol. Microbiol.">
        <title>The Global Catalogue of Microorganisms (GCM) 10K type strain sequencing project: providing services to taxonomists for standard genome sequencing and annotation.</title>
        <authorList>
            <consortium name="The Broad Institute Genomics Platform"/>
            <consortium name="The Broad Institute Genome Sequencing Center for Infectious Disease"/>
            <person name="Wu L."/>
            <person name="Ma J."/>
        </authorList>
    </citation>
    <scope>NUCLEOTIDE SEQUENCE [LARGE SCALE GENOMIC DNA]</scope>
    <source>
        <strain evidence="11">SHR3</strain>
    </source>
</reference>
<dbReference type="Proteomes" id="UP001595974">
    <property type="component" value="Unassembled WGS sequence"/>
</dbReference>
<gene>
    <name evidence="8 10" type="primary">acpS</name>
    <name evidence="10" type="ORF">ACFPTN_09520</name>
</gene>
<dbReference type="Gene3D" id="3.90.470.20">
    <property type="entry name" value="4'-phosphopantetheinyl transferase domain"/>
    <property type="match status" value="1"/>
</dbReference>
<feature type="binding site" evidence="8">
    <location>
        <position position="57"/>
    </location>
    <ligand>
        <name>Mg(2+)</name>
        <dbReference type="ChEBI" id="CHEBI:18420"/>
    </ligand>
</feature>
<dbReference type="HAMAP" id="MF_00101">
    <property type="entry name" value="AcpS"/>
    <property type="match status" value="1"/>
</dbReference>
<evidence type="ECO:0000259" key="9">
    <source>
        <dbReference type="Pfam" id="PF01648"/>
    </source>
</evidence>
<comment type="cofactor">
    <cofactor evidence="8">
        <name>Mg(2+)</name>
        <dbReference type="ChEBI" id="CHEBI:18420"/>
    </cofactor>
</comment>
<evidence type="ECO:0000313" key="10">
    <source>
        <dbReference type="EMBL" id="MFC5769614.1"/>
    </source>
</evidence>
<dbReference type="SUPFAM" id="SSF56214">
    <property type="entry name" value="4'-phosphopantetheinyl transferase"/>
    <property type="match status" value="1"/>
</dbReference>
<dbReference type="InterPro" id="IPR004568">
    <property type="entry name" value="Ppantetheine-prot_Trfase_dom"/>
</dbReference>
<keyword evidence="3 8" id="KW-0479">Metal-binding</keyword>